<dbReference type="InterPro" id="IPR022463">
    <property type="entry name" value="1-PFruKinase"/>
</dbReference>
<dbReference type="GO" id="GO:0009024">
    <property type="term" value="F:tagatose-6-phosphate kinase activity"/>
    <property type="evidence" value="ECO:0007669"/>
    <property type="project" value="UniProtKB-EC"/>
</dbReference>
<dbReference type="AlphaFoldDB" id="A0A1H0IPY7"/>
<dbReference type="Proteomes" id="UP000198778">
    <property type="component" value="Unassembled WGS sequence"/>
</dbReference>
<dbReference type="GO" id="GO:0005524">
    <property type="term" value="F:ATP binding"/>
    <property type="evidence" value="ECO:0007669"/>
    <property type="project" value="UniProtKB-UniRule"/>
</dbReference>
<dbReference type="OrthoDB" id="9801219at2"/>
<dbReference type="CDD" id="cd01164">
    <property type="entry name" value="FruK_PfkB_like"/>
    <property type="match status" value="1"/>
</dbReference>
<protein>
    <recommendedName>
        <fullName evidence="7">Tagatose-6-phosphate kinase</fullName>
        <ecNumber evidence="7">2.7.1.144</ecNumber>
    </recommendedName>
</protein>
<dbReference type="GO" id="GO:0005988">
    <property type="term" value="P:lactose metabolic process"/>
    <property type="evidence" value="ECO:0007669"/>
    <property type="project" value="UniProtKB-KW"/>
</dbReference>
<dbReference type="GO" id="GO:0005829">
    <property type="term" value="C:cytosol"/>
    <property type="evidence" value="ECO:0007669"/>
    <property type="project" value="TreeGrafter"/>
</dbReference>
<comment type="similarity">
    <text evidence="1">Belongs to the carbohydrate kinase pfkB family.</text>
</comment>
<evidence type="ECO:0000256" key="7">
    <source>
        <dbReference type="PIRNR" id="PIRNR000535"/>
    </source>
</evidence>
<organism evidence="10 11">
    <name type="scientific">Alkalicoccus daliensis</name>
    <dbReference type="NCBI Taxonomy" id="745820"/>
    <lineage>
        <taxon>Bacteria</taxon>
        <taxon>Bacillati</taxon>
        <taxon>Bacillota</taxon>
        <taxon>Bacilli</taxon>
        <taxon>Bacillales</taxon>
        <taxon>Bacillaceae</taxon>
        <taxon>Alkalicoccus</taxon>
    </lineage>
</organism>
<evidence type="ECO:0000259" key="9">
    <source>
        <dbReference type="Pfam" id="PF00294"/>
    </source>
</evidence>
<dbReference type="EMBL" id="FNIL01000011">
    <property type="protein sequence ID" value="SDO33507.1"/>
    <property type="molecule type" value="Genomic_DNA"/>
</dbReference>
<feature type="domain" description="Carbohydrate kinase PfkB" evidence="9">
    <location>
        <begin position="5"/>
        <end position="284"/>
    </location>
</feature>
<dbReference type="STRING" id="745820.SAMN04488053_11158"/>
<dbReference type="RefSeq" id="WP_090843667.1">
    <property type="nucleotide sequence ID" value="NZ_FNIL01000011.1"/>
</dbReference>
<keyword evidence="2 7" id="KW-0808">Transferase</keyword>
<dbReference type="NCBIfam" id="TIGR03828">
    <property type="entry name" value="pfkB"/>
    <property type="match status" value="1"/>
</dbReference>
<dbReference type="InterPro" id="IPR002173">
    <property type="entry name" value="Carboh/pur_kinase_PfkB_CS"/>
</dbReference>
<proteinExistence type="inferred from homology"/>
<dbReference type="PROSITE" id="PS00584">
    <property type="entry name" value="PFKB_KINASES_2"/>
    <property type="match status" value="1"/>
</dbReference>
<dbReference type="InterPro" id="IPR029056">
    <property type="entry name" value="Ribokinase-like"/>
</dbReference>
<evidence type="ECO:0000256" key="2">
    <source>
        <dbReference type="ARBA" id="ARBA00022679"/>
    </source>
</evidence>
<evidence type="ECO:0000256" key="4">
    <source>
        <dbReference type="ARBA" id="ARBA00022777"/>
    </source>
</evidence>
<evidence type="ECO:0000256" key="5">
    <source>
        <dbReference type="ARBA" id="ARBA00022840"/>
    </source>
</evidence>
<dbReference type="GO" id="GO:0016052">
    <property type="term" value="P:carbohydrate catabolic process"/>
    <property type="evidence" value="ECO:0007669"/>
    <property type="project" value="UniProtKB-ARBA"/>
</dbReference>
<dbReference type="NCBIfam" id="TIGR03168">
    <property type="entry name" value="1-PFK"/>
    <property type="match status" value="1"/>
</dbReference>
<name>A0A1H0IPY7_9BACI</name>
<reference evidence="11" key="1">
    <citation type="submission" date="2016-10" db="EMBL/GenBank/DDBJ databases">
        <authorList>
            <person name="Varghese N."/>
            <person name="Submissions S."/>
        </authorList>
    </citation>
    <scope>NUCLEOTIDE SEQUENCE [LARGE SCALE GENOMIC DNA]</scope>
    <source>
        <strain evidence="11">CGMCC 1.10369</strain>
    </source>
</reference>
<keyword evidence="11" id="KW-1185">Reference proteome</keyword>
<dbReference type="Pfam" id="PF00294">
    <property type="entry name" value="PfkB"/>
    <property type="match status" value="1"/>
</dbReference>
<dbReference type="GO" id="GO:0008662">
    <property type="term" value="F:1-phosphofructokinase activity"/>
    <property type="evidence" value="ECO:0007669"/>
    <property type="project" value="UniProtKB-UniRule"/>
</dbReference>
<dbReference type="GO" id="GO:2001059">
    <property type="term" value="P:D-tagatose 6-phosphate catabolic process"/>
    <property type="evidence" value="ECO:0007669"/>
    <property type="project" value="UniProtKB-UniPathway"/>
</dbReference>
<comment type="pathway">
    <text evidence="7">Carbohydrate metabolism; D-tagatose 6-phosphate degradation; D-glyceraldehyde 3-phosphate and glycerone phosphate from D-tagatose 6-phosphate: step 1/2.</text>
</comment>
<dbReference type="PANTHER" id="PTHR46566">
    <property type="entry name" value="1-PHOSPHOFRUCTOKINASE-RELATED"/>
    <property type="match status" value="1"/>
</dbReference>
<dbReference type="UniPathway" id="UPA00704">
    <property type="reaction ID" value="UER00715"/>
</dbReference>
<dbReference type="InterPro" id="IPR011611">
    <property type="entry name" value="PfkB_dom"/>
</dbReference>
<dbReference type="Gene3D" id="3.40.1190.20">
    <property type="match status" value="1"/>
</dbReference>
<comment type="function">
    <text evidence="8">Catalyzes the ATP-dependent phosphorylation of fructose-l-phosphate to fructose-l,6-bisphosphate.</text>
</comment>
<evidence type="ECO:0000313" key="10">
    <source>
        <dbReference type="EMBL" id="SDO33507.1"/>
    </source>
</evidence>
<keyword evidence="5 7" id="KW-0067">ATP-binding</keyword>
<accession>A0A1H0IPY7</accession>
<keyword evidence="3 7" id="KW-0547">Nucleotide-binding</keyword>
<dbReference type="InterPro" id="IPR017583">
    <property type="entry name" value="Tagatose/fructose_Pkinase"/>
</dbReference>
<evidence type="ECO:0000256" key="1">
    <source>
        <dbReference type="ARBA" id="ARBA00005380"/>
    </source>
</evidence>
<dbReference type="SUPFAM" id="SSF53613">
    <property type="entry name" value="Ribokinase-like"/>
    <property type="match status" value="1"/>
</dbReference>
<comment type="catalytic activity">
    <reaction evidence="7">
        <text>D-tagatofuranose 6-phosphate + ATP = D-tagatofuranose 1,6-bisphosphate + ADP + H(+)</text>
        <dbReference type="Rhea" id="RHEA:12420"/>
        <dbReference type="ChEBI" id="CHEBI:15378"/>
        <dbReference type="ChEBI" id="CHEBI:30616"/>
        <dbReference type="ChEBI" id="CHEBI:58694"/>
        <dbReference type="ChEBI" id="CHEBI:58695"/>
        <dbReference type="ChEBI" id="CHEBI:456216"/>
        <dbReference type="EC" id="2.7.1.144"/>
    </reaction>
</comment>
<comment type="catalytic activity">
    <reaction evidence="6 8">
        <text>beta-D-fructose 1-phosphate + ATP = beta-D-fructose 1,6-bisphosphate + ADP + H(+)</text>
        <dbReference type="Rhea" id="RHEA:14213"/>
        <dbReference type="ChEBI" id="CHEBI:15378"/>
        <dbReference type="ChEBI" id="CHEBI:30616"/>
        <dbReference type="ChEBI" id="CHEBI:32966"/>
        <dbReference type="ChEBI" id="CHEBI:138881"/>
        <dbReference type="ChEBI" id="CHEBI:456216"/>
        <dbReference type="EC" id="2.7.1.56"/>
    </reaction>
</comment>
<evidence type="ECO:0000256" key="8">
    <source>
        <dbReference type="RuleBase" id="RU369061"/>
    </source>
</evidence>
<evidence type="ECO:0000313" key="11">
    <source>
        <dbReference type="Proteomes" id="UP000198778"/>
    </source>
</evidence>
<evidence type="ECO:0000256" key="3">
    <source>
        <dbReference type="ARBA" id="ARBA00022741"/>
    </source>
</evidence>
<dbReference type="PIRSF" id="PIRSF000535">
    <property type="entry name" value="1PFK/6PFK/LacC"/>
    <property type="match status" value="1"/>
</dbReference>
<gene>
    <name evidence="10" type="ORF">SAMN04488053_11158</name>
</gene>
<dbReference type="FunFam" id="3.40.1190.20:FF:000001">
    <property type="entry name" value="Phosphofructokinase"/>
    <property type="match status" value="1"/>
</dbReference>
<comment type="similarity">
    <text evidence="7">Belongs to the carbohydrate kinase PfkB family. LacC subfamily.</text>
</comment>
<dbReference type="PANTHER" id="PTHR46566:SF1">
    <property type="entry name" value="1-PHOSPHOFRUCTOKINASE"/>
    <property type="match status" value="1"/>
</dbReference>
<evidence type="ECO:0000256" key="6">
    <source>
        <dbReference type="ARBA" id="ARBA00047745"/>
    </source>
</evidence>
<sequence length="308" mass="33310">MIYTMTLNPSVDYLVSVNNFQLGKTNRADTQRMVPGGKGINVSKVLQLFHIPTKLFGFTAGFTGEFIQNTLQKQGLDTSFIEVEGMTRINVKLKTDAETEVNGQSPEITEQDAAKLIKQLDQLQEEDTLVLSGSLPTNLSPDFYASLMEAAAVKNIRTVLDTSGEPLRSGLKANPFLIKPNIAELEALYDTKTETQEEVITLAKRAVEDGAQHVLVSSGGSPALLVSKEQVLEASVPKGEVKNSVGAGDSMVAGFLFSLTEKDDLVQALKTSVAFGSATAFSQGFVTEETFQRLLPDIQVKTFQIGGK</sequence>
<dbReference type="GO" id="GO:0044281">
    <property type="term" value="P:small molecule metabolic process"/>
    <property type="evidence" value="ECO:0007669"/>
    <property type="project" value="UniProtKB-ARBA"/>
</dbReference>
<dbReference type="EC" id="2.7.1.144" evidence="7"/>
<keyword evidence="4 8" id="KW-0418">Kinase</keyword>
<keyword evidence="7" id="KW-0423">Lactose metabolism</keyword>